<evidence type="ECO:0000256" key="6">
    <source>
        <dbReference type="HAMAP-Rule" id="MF_00265"/>
    </source>
</evidence>
<gene>
    <name evidence="8" type="primary">vapC29</name>
    <name evidence="6" type="synonym">vapC</name>
    <name evidence="8" type="ORF">GCM10022202_25080</name>
</gene>
<evidence type="ECO:0000256" key="3">
    <source>
        <dbReference type="ARBA" id="ARBA00022723"/>
    </source>
</evidence>
<accession>A0ABP7BLD0</accession>
<dbReference type="Proteomes" id="UP001410795">
    <property type="component" value="Unassembled WGS sequence"/>
</dbReference>
<feature type="domain" description="PIN" evidence="7">
    <location>
        <begin position="6"/>
        <end position="117"/>
    </location>
</feature>
<keyword evidence="6" id="KW-0800">Toxin</keyword>
<comment type="similarity">
    <text evidence="6">Belongs to the PINc/VapC protein family.</text>
</comment>
<name>A0ABP7BLD0_9MICO</name>
<sequence>MTAPFLLDANVLIASTLTDHVFHEGSNAWIAEVSSVAVCPAVEGALVRTLVRLGEHPDSITALLNGVHAHPLVEFWSDSISYRHAPLSSVRGHRQVTDVYLVALAREHSARLATFDGPLASAFPDDVLLLDH</sequence>
<evidence type="ECO:0000256" key="5">
    <source>
        <dbReference type="ARBA" id="ARBA00022842"/>
    </source>
</evidence>
<dbReference type="InterPro" id="IPR029060">
    <property type="entry name" value="PIN-like_dom_sf"/>
</dbReference>
<keyword evidence="4 6" id="KW-0378">Hydrolase</keyword>
<dbReference type="SUPFAM" id="SSF88723">
    <property type="entry name" value="PIN domain-like"/>
    <property type="match status" value="1"/>
</dbReference>
<organism evidence="8 9">
    <name type="scientific">Microbacterium marinilacus</name>
    <dbReference type="NCBI Taxonomy" id="415209"/>
    <lineage>
        <taxon>Bacteria</taxon>
        <taxon>Bacillati</taxon>
        <taxon>Actinomycetota</taxon>
        <taxon>Actinomycetes</taxon>
        <taxon>Micrococcales</taxon>
        <taxon>Microbacteriaceae</taxon>
        <taxon>Microbacterium</taxon>
    </lineage>
</organism>
<comment type="caution">
    <text evidence="8">The sequence shown here is derived from an EMBL/GenBank/DDBJ whole genome shotgun (WGS) entry which is preliminary data.</text>
</comment>
<keyword evidence="9" id="KW-1185">Reference proteome</keyword>
<evidence type="ECO:0000256" key="4">
    <source>
        <dbReference type="ARBA" id="ARBA00022801"/>
    </source>
</evidence>
<evidence type="ECO:0000313" key="9">
    <source>
        <dbReference type="Proteomes" id="UP001410795"/>
    </source>
</evidence>
<keyword evidence="1 6" id="KW-1277">Toxin-antitoxin system</keyword>
<reference evidence="9" key="1">
    <citation type="journal article" date="2019" name="Int. J. Syst. Evol. Microbiol.">
        <title>The Global Catalogue of Microorganisms (GCM) 10K type strain sequencing project: providing services to taxonomists for standard genome sequencing and annotation.</title>
        <authorList>
            <consortium name="The Broad Institute Genomics Platform"/>
            <consortium name="The Broad Institute Genome Sequencing Center for Infectious Disease"/>
            <person name="Wu L."/>
            <person name="Ma J."/>
        </authorList>
    </citation>
    <scope>NUCLEOTIDE SEQUENCE [LARGE SCALE GENOMIC DNA]</scope>
    <source>
        <strain evidence="9">JCM 16546</strain>
    </source>
</reference>
<dbReference type="InterPro" id="IPR022907">
    <property type="entry name" value="VapC_family"/>
</dbReference>
<keyword evidence="3 6" id="KW-0479">Metal-binding</keyword>
<evidence type="ECO:0000256" key="2">
    <source>
        <dbReference type="ARBA" id="ARBA00022722"/>
    </source>
</evidence>
<feature type="binding site" evidence="6">
    <location>
        <position position="98"/>
    </location>
    <ligand>
        <name>Mg(2+)</name>
        <dbReference type="ChEBI" id="CHEBI:18420"/>
    </ligand>
</feature>
<evidence type="ECO:0000313" key="8">
    <source>
        <dbReference type="EMBL" id="GAA3662496.1"/>
    </source>
</evidence>
<proteinExistence type="inferred from homology"/>
<dbReference type="Pfam" id="PF01850">
    <property type="entry name" value="PIN"/>
    <property type="match status" value="1"/>
</dbReference>
<dbReference type="HAMAP" id="MF_00265">
    <property type="entry name" value="VapC_Nob1"/>
    <property type="match status" value="1"/>
</dbReference>
<keyword evidence="5 6" id="KW-0460">Magnesium</keyword>
<comment type="function">
    <text evidence="6">Toxic component of a toxin-antitoxin (TA) system. An RNase.</text>
</comment>
<keyword evidence="2 6" id="KW-0540">Nuclease</keyword>
<evidence type="ECO:0000259" key="7">
    <source>
        <dbReference type="Pfam" id="PF01850"/>
    </source>
</evidence>
<dbReference type="RefSeq" id="WP_221859306.1">
    <property type="nucleotide sequence ID" value="NZ_BAAAYV010000012.1"/>
</dbReference>
<feature type="binding site" evidence="6">
    <location>
        <position position="8"/>
    </location>
    <ligand>
        <name>Mg(2+)</name>
        <dbReference type="ChEBI" id="CHEBI:18420"/>
    </ligand>
</feature>
<dbReference type="InterPro" id="IPR002716">
    <property type="entry name" value="PIN_dom"/>
</dbReference>
<protein>
    <recommendedName>
        <fullName evidence="6">Ribonuclease VapC</fullName>
        <shortName evidence="6">RNase VapC</shortName>
        <ecNumber evidence="6">3.1.-.-</ecNumber>
    </recommendedName>
    <alternativeName>
        <fullName evidence="6">Toxin VapC</fullName>
    </alternativeName>
</protein>
<dbReference type="EC" id="3.1.-.-" evidence="6"/>
<comment type="cofactor">
    <cofactor evidence="6">
        <name>Mg(2+)</name>
        <dbReference type="ChEBI" id="CHEBI:18420"/>
    </cofactor>
</comment>
<dbReference type="EMBL" id="BAAAYV010000012">
    <property type="protein sequence ID" value="GAA3662496.1"/>
    <property type="molecule type" value="Genomic_DNA"/>
</dbReference>
<evidence type="ECO:0000256" key="1">
    <source>
        <dbReference type="ARBA" id="ARBA00022649"/>
    </source>
</evidence>